<evidence type="ECO:0000256" key="4">
    <source>
        <dbReference type="ARBA" id="ARBA00022825"/>
    </source>
</evidence>
<dbReference type="PROSITE" id="PS51892">
    <property type="entry name" value="SUBTILASE"/>
    <property type="match status" value="1"/>
</dbReference>
<name>A0A3N4HW39_ASCIM</name>
<accession>A0A3N4HW39</accession>
<keyword evidence="4 5" id="KW-0720">Serine protease</keyword>
<evidence type="ECO:0000259" key="6">
    <source>
        <dbReference type="Pfam" id="PF00082"/>
    </source>
</evidence>
<dbReference type="PANTHER" id="PTHR43806:SF11">
    <property type="entry name" value="CEREVISIN-RELATED"/>
    <property type="match status" value="1"/>
</dbReference>
<feature type="active site" description="Charge relay system" evidence="5">
    <location>
        <position position="159"/>
    </location>
</feature>
<dbReference type="PRINTS" id="PR00723">
    <property type="entry name" value="SUBTILISIN"/>
</dbReference>
<dbReference type="EMBL" id="ML119716">
    <property type="protein sequence ID" value="RPA78083.1"/>
    <property type="molecule type" value="Genomic_DNA"/>
</dbReference>
<dbReference type="OrthoDB" id="10256524at2759"/>
<protein>
    <submittedName>
        <fullName evidence="7">Subtilisin-like protein</fullName>
    </submittedName>
</protein>
<feature type="active site" description="Charge relay system" evidence="5">
    <location>
        <position position="523"/>
    </location>
</feature>
<proteinExistence type="inferred from homology"/>
<dbReference type="Gene3D" id="3.40.50.200">
    <property type="entry name" value="Peptidase S8/S53 domain"/>
    <property type="match status" value="2"/>
</dbReference>
<dbReference type="InterPro" id="IPR000209">
    <property type="entry name" value="Peptidase_S8/S53_dom"/>
</dbReference>
<evidence type="ECO:0000256" key="2">
    <source>
        <dbReference type="ARBA" id="ARBA00022670"/>
    </source>
</evidence>
<evidence type="ECO:0000313" key="7">
    <source>
        <dbReference type="EMBL" id="RPA78083.1"/>
    </source>
</evidence>
<dbReference type="InterPro" id="IPR036852">
    <property type="entry name" value="Peptidase_S8/S53_dom_sf"/>
</dbReference>
<keyword evidence="8" id="KW-1185">Reference proteome</keyword>
<feature type="domain" description="Peptidase S8/S53" evidence="6">
    <location>
        <begin position="105"/>
        <end position="566"/>
    </location>
</feature>
<organism evidence="7 8">
    <name type="scientific">Ascobolus immersus RN42</name>
    <dbReference type="NCBI Taxonomy" id="1160509"/>
    <lineage>
        <taxon>Eukaryota</taxon>
        <taxon>Fungi</taxon>
        <taxon>Dikarya</taxon>
        <taxon>Ascomycota</taxon>
        <taxon>Pezizomycotina</taxon>
        <taxon>Pezizomycetes</taxon>
        <taxon>Pezizales</taxon>
        <taxon>Ascobolaceae</taxon>
        <taxon>Ascobolus</taxon>
    </lineage>
</organism>
<dbReference type="SUPFAM" id="SSF52743">
    <property type="entry name" value="Subtilisin-like"/>
    <property type="match status" value="1"/>
</dbReference>
<dbReference type="GO" id="GO:0006508">
    <property type="term" value="P:proteolysis"/>
    <property type="evidence" value="ECO:0007669"/>
    <property type="project" value="UniProtKB-KW"/>
</dbReference>
<reference evidence="7 8" key="1">
    <citation type="journal article" date="2018" name="Nat. Ecol. Evol.">
        <title>Pezizomycetes genomes reveal the molecular basis of ectomycorrhizal truffle lifestyle.</title>
        <authorList>
            <person name="Murat C."/>
            <person name="Payen T."/>
            <person name="Noel B."/>
            <person name="Kuo A."/>
            <person name="Morin E."/>
            <person name="Chen J."/>
            <person name="Kohler A."/>
            <person name="Krizsan K."/>
            <person name="Balestrini R."/>
            <person name="Da Silva C."/>
            <person name="Montanini B."/>
            <person name="Hainaut M."/>
            <person name="Levati E."/>
            <person name="Barry K.W."/>
            <person name="Belfiori B."/>
            <person name="Cichocki N."/>
            <person name="Clum A."/>
            <person name="Dockter R.B."/>
            <person name="Fauchery L."/>
            <person name="Guy J."/>
            <person name="Iotti M."/>
            <person name="Le Tacon F."/>
            <person name="Lindquist E.A."/>
            <person name="Lipzen A."/>
            <person name="Malagnac F."/>
            <person name="Mello A."/>
            <person name="Molinier V."/>
            <person name="Miyauchi S."/>
            <person name="Poulain J."/>
            <person name="Riccioni C."/>
            <person name="Rubini A."/>
            <person name="Sitrit Y."/>
            <person name="Splivallo R."/>
            <person name="Traeger S."/>
            <person name="Wang M."/>
            <person name="Zifcakova L."/>
            <person name="Wipf D."/>
            <person name="Zambonelli A."/>
            <person name="Paolocci F."/>
            <person name="Nowrousian M."/>
            <person name="Ottonello S."/>
            <person name="Baldrian P."/>
            <person name="Spatafora J.W."/>
            <person name="Henrissat B."/>
            <person name="Nagy L.G."/>
            <person name="Aury J.M."/>
            <person name="Wincker P."/>
            <person name="Grigoriev I.V."/>
            <person name="Bonfante P."/>
            <person name="Martin F.M."/>
        </authorList>
    </citation>
    <scope>NUCLEOTIDE SEQUENCE [LARGE SCALE GENOMIC DNA]</scope>
    <source>
        <strain evidence="7 8">RN42</strain>
    </source>
</reference>
<sequence length="937" mass="102633">MESASSRGAVLEYRSDSLLAVPSGTFVVLPCSGVDATASWNTTTNLAANATFALNNTRSDPLDTAQTGLAKLTWPLGYFEWDNSYWKAIHNATGIWELQKGRLLGEGVSVAIFDFGFYLDHDAYSCLDGSQCRLLSGWNFADNDDNLLPFSDQDFAASHGTEVSLAATGGNKFLVGPMPLGNMLPVKIGHNKAKKFGPDGERVTQLSETDFNSSDPKDLSKAIEFAQTAGCHIISMSYGPPTSWSSRACPVYLDEVADNGYLLFASPTNDGEKGVCTLTLQSSAQKVIAVGNYDSGYIPSFELVAKIRLEDARSAQELRFGIIYSFGNVPFGKKVLRLQAFRSEQSTDVTEPYGSDLCSLQDYDPDLPVRFPPRTILLVRVSLVRKRNRLTGEYCLDRVNDLLDRGASGVLLWTPEVDKQNVAREEPPIKHEGKPVGWLLDDIMVNLLLTALSARGSDSASVTFPLTPKIMALKNPTSDGPGLHSTSGSGPTWDLKFGIDIVTPGTEILLAEKGGYGPGSGTSVATPIAAGGAGQVLAANIRRDGKIKALSPDAISLFRSRMIHSARPVPARASQHHLVANPDHPSLIVYEPPWKTGTGVVNFTNMYFTTLELSPDSIELGDISAGLSRTLQLTFRNPTDKPESIRVRHHPGPGQYQITELDLSGPYIPTSLRIPTYFNEFDEEDDYDMNLAAKVVISESEIIVPENGEKNITLSFTLPDLAPAQRKRFPLYGGFIFAVNQDDDEFTWAYFGLAALSGDTPLLMREPQLRWMKVAEERGFQDVPKRDVVDINKSPESTSTDSTASNTSRLASLHVSLASGAEFMAIDYVLADWKPGKQGGWEYPQVLGKHGYCGSIAYMRHIDRSPADPRFPGYFNKVALDGSAFHVEENIVKKIKLESTTENLYKVRLMVLRVGGNYSKESDYEAWTSSQTFRIVE</sequence>
<dbReference type="Pfam" id="PF00082">
    <property type="entry name" value="Peptidase_S8"/>
    <property type="match status" value="1"/>
</dbReference>
<dbReference type="PROSITE" id="PS00138">
    <property type="entry name" value="SUBTILASE_SER"/>
    <property type="match status" value="1"/>
</dbReference>
<evidence type="ECO:0000256" key="3">
    <source>
        <dbReference type="ARBA" id="ARBA00022801"/>
    </source>
</evidence>
<comment type="similarity">
    <text evidence="1 5">Belongs to the peptidase S8 family.</text>
</comment>
<evidence type="ECO:0000256" key="1">
    <source>
        <dbReference type="ARBA" id="ARBA00011073"/>
    </source>
</evidence>
<dbReference type="Proteomes" id="UP000275078">
    <property type="component" value="Unassembled WGS sequence"/>
</dbReference>
<feature type="active site" description="Charge relay system" evidence="5">
    <location>
        <position position="114"/>
    </location>
</feature>
<dbReference type="STRING" id="1160509.A0A3N4HW39"/>
<evidence type="ECO:0000313" key="8">
    <source>
        <dbReference type="Proteomes" id="UP000275078"/>
    </source>
</evidence>
<dbReference type="PANTHER" id="PTHR43806">
    <property type="entry name" value="PEPTIDASE S8"/>
    <property type="match status" value="1"/>
</dbReference>
<dbReference type="InterPro" id="IPR015500">
    <property type="entry name" value="Peptidase_S8_subtilisin-rel"/>
</dbReference>
<keyword evidence="2 5" id="KW-0645">Protease</keyword>
<dbReference type="AlphaFoldDB" id="A0A3N4HW39"/>
<evidence type="ECO:0000256" key="5">
    <source>
        <dbReference type="PROSITE-ProRule" id="PRU01240"/>
    </source>
</evidence>
<dbReference type="GO" id="GO:0004252">
    <property type="term" value="F:serine-type endopeptidase activity"/>
    <property type="evidence" value="ECO:0007669"/>
    <property type="project" value="UniProtKB-UniRule"/>
</dbReference>
<dbReference type="InterPro" id="IPR023828">
    <property type="entry name" value="Peptidase_S8_Ser-AS"/>
</dbReference>
<keyword evidence="3 5" id="KW-0378">Hydrolase</keyword>
<dbReference type="InterPro" id="IPR050131">
    <property type="entry name" value="Peptidase_S8_subtilisin-like"/>
</dbReference>
<gene>
    <name evidence="7" type="ORF">BJ508DRAFT_329595</name>
</gene>